<comment type="caution">
    <text evidence="1">The sequence shown here is derived from an EMBL/GenBank/DDBJ whole genome shotgun (WGS) entry which is preliminary data.</text>
</comment>
<organism evidence="1 2">
    <name type="scientific">Choristoneura fumiferana</name>
    <name type="common">Spruce budworm moth</name>
    <name type="synonym">Archips fumiferana</name>
    <dbReference type="NCBI Taxonomy" id="7141"/>
    <lineage>
        <taxon>Eukaryota</taxon>
        <taxon>Metazoa</taxon>
        <taxon>Ecdysozoa</taxon>
        <taxon>Arthropoda</taxon>
        <taxon>Hexapoda</taxon>
        <taxon>Insecta</taxon>
        <taxon>Pterygota</taxon>
        <taxon>Neoptera</taxon>
        <taxon>Endopterygota</taxon>
        <taxon>Lepidoptera</taxon>
        <taxon>Glossata</taxon>
        <taxon>Ditrysia</taxon>
        <taxon>Tortricoidea</taxon>
        <taxon>Tortricidae</taxon>
        <taxon>Tortricinae</taxon>
        <taxon>Choristoneura</taxon>
    </lineage>
</organism>
<keyword evidence="2" id="KW-1185">Reference proteome</keyword>
<evidence type="ECO:0000313" key="2">
    <source>
        <dbReference type="Proteomes" id="UP001064048"/>
    </source>
</evidence>
<accession>A0ACC0KQV8</accession>
<protein>
    <submittedName>
        <fullName evidence="1">Uncharacterized protein</fullName>
    </submittedName>
</protein>
<name>A0ACC0KQV8_CHOFU</name>
<dbReference type="EMBL" id="CM046118">
    <property type="protein sequence ID" value="KAI8438683.1"/>
    <property type="molecule type" value="Genomic_DNA"/>
</dbReference>
<sequence>MQLALSLLLLAACVTAFAQIAWTPIFLDATSQVDLWTQSPKGCACPRGADGDCACCVRDGACPCGDVAPARCAQCGLEQYCANMCNMTIDSRILKNKSGKTFGQIKSPSIQGPGACSYLLQPDAGQRVEIQLYRLVSVGRFNGTRQVFQT</sequence>
<dbReference type="Proteomes" id="UP001064048">
    <property type="component" value="Chromosome 18"/>
</dbReference>
<evidence type="ECO:0000313" key="1">
    <source>
        <dbReference type="EMBL" id="KAI8438683.1"/>
    </source>
</evidence>
<gene>
    <name evidence="1" type="ORF">MSG28_011099</name>
</gene>
<reference evidence="1 2" key="1">
    <citation type="journal article" date="2022" name="Genome Biol. Evol.">
        <title>The Spruce Budworm Genome: Reconstructing the Evolutionary History of Antifreeze Proteins.</title>
        <authorList>
            <person name="Beliveau C."/>
            <person name="Gagne P."/>
            <person name="Picq S."/>
            <person name="Vernygora O."/>
            <person name="Keeling C.I."/>
            <person name="Pinkney K."/>
            <person name="Doucet D."/>
            <person name="Wen F."/>
            <person name="Johnston J.S."/>
            <person name="Maaroufi H."/>
            <person name="Boyle B."/>
            <person name="Laroche J."/>
            <person name="Dewar K."/>
            <person name="Juretic N."/>
            <person name="Blackburn G."/>
            <person name="Nisole A."/>
            <person name="Brunet B."/>
            <person name="Brandao M."/>
            <person name="Lumley L."/>
            <person name="Duan J."/>
            <person name="Quan G."/>
            <person name="Lucarotti C.J."/>
            <person name="Roe A.D."/>
            <person name="Sperling F.A.H."/>
            <person name="Levesque R.C."/>
            <person name="Cusson M."/>
        </authorList>
    </citation>
    <scope>NUCLEOTIDE SEQUENCE [LARGE SCALE GENOMIC DNA]</scope>
    <source>
        <strain evidence="1">Glfc:IPQL:Cfum</strain>
    </source>
</reference>
<proteinExistence type="predicted"/>